<evidence type="ECO:0000256" key="1">
    <source>
        <dbReference type="ARBA" id="ARBA00008956"/>
    </source>
</evidence>
<organism evidence="8 9">
    <name type="scientific">Camellia sinensis</name>
    <name type="common">Tea plant</name>
    <name type="synonym">Thea sinensis</name>
    <dbReference type="NCBI Taxonomy" id="4442"/>
    <lineage>
        <taxon>Eukaryota</taxon>
        <taxon>Viridiplantae</taxon>
        <taxon>Streptophyta</taxon>
        <taxon>Embryophyta</taxon>
        <taxon>Tracheophyta</taxon>
        <taxon>Spermatophyta</taxon>
        <taxon>Magnoliopsida</taxon>
        <taxon>eudicotyledons</taxon>
        <taxon>Gunneridae</taxon>
        <taxon>Pentapetalae</taxon>
        <taxon>asterids</taxon>
        <taxon>Ericales</taxon>
        <taxon>Theaceae</taxon>
        <taxon>Camellia</taxon>
    </lineage>
</organism>
<keyword evidence="6" id="KW-0175">Coiled coil</keyword>
<evidence type="ECO:0000313" key="8">
    <source>
        <dbReference type="EMBL" id="KAF5952360.1"/>
    </source>
</evidence>
<evidence type="ECO:0000313" key="9">
    <source>
        <dbReference type="Proteomes" id="UP000593564"/>
    </source>
</evidence>
<dbReference type="AlphaFoldDB" id="A0A7J7HHI9"/>
<evidence type="ECO:0000256" key="2">
    <source>
        <dbReference type="ARBA" id="ARBA00022473"/>
    </source>
</evidence>
<evidence type="ECO:0000256" key="3">
    <source>
        <dbReference type="ARBA" id="ARBA00022782"/>
    </source>
</evidence>
<evidence type="ECO:0000256" key="7">
    <source>
        <dbReference type="SAM" id="MobiDB-lite"/>
    </source>
</evidence>
<dbReference type="GO" id="GO:0030154">
    <property type="term" value="P:cell differentiation"/>
    <property type="evidence" value="ECO:0007669"/>
    <property type="project" value="UniProtKB-KW"/>
</dbReference>
<comment type="similarity">
    <text evidence="1 5">Belongs to the Frigida family.</text>
</comment>
<feature type="coiled-coil region" evidence="6">
    <location>
        <begin position="120"/>
        <end position="189"/>
    </location>
</feature>
<feature type="compositionally biased region" description="Low complexity" evidence="7">
    <location>
        <begin position="489"/>
        <end position="502"/>
    </location>
</feature>
<comment type="caution">
    <text evidence="8">The sequence shown here is derived from an EMBL/GenBank/DDBJ whole genome shotgun (WGS) entry which is preliminary data.</text>
</comment>
<reference evidence="9" key="1">
    <citation type="journal article" date="2020" name="Nat. Commun.">
        <title>Genome assembly of wild tea tree DASZ reveals pedigree and selection history of tea varieties.</title>
        <authorList>
            <person name="Zhang W."/>
            <person name="Zhang Y."/>
            <person name="Qiu H."/>
            <person name="Guo Y."/>
            <person name="Wan H."/>
            <person name="Zhang X."/>
            <person name="Scossa F."/>
            <person name="Alseekh S."/>
            <person name="Zhang Q."/>
            <person name="Wang P."/>
            <person name="Xu L."/>
            <person name="Schmidt M.H."/>
            <person name="Jia X."/>
            <person name="Li D."/>
            <person name="Zhu A."/>
            <person name="Guo F."/>
            <person name="Chen W."/>
            <person name="Ni D."/>
            <person name="Usadel B."/>
            <person name="Fernie A.R."/>
            <person name="Wen W."/>
        </authorList>
    </citation>
    <scope>NUCLEOTIDE SEQUENCE [LARGE SCALE GENOMIC DNA]</scope>
    <source>
        <strain evidence="9">cv. G240</strain>
    </source>
</reference>
<dbReference type="InterPro" id="IPR012474">
    <property type="entry name" value="Frigida"/>
</dbReference>
<keyword evidence="9" id="KW-1185">Reference proteome</keyword>
<keyword evidence="2 5" id="KW-0217">Developmental protein</keyword>
<dbReference type="Proteomes" id="UP000593564">
    <property type="component" value="Unassembled WGS sequence"/>
</dbReference>
<keyword evidence="4 5" id="KW-0287">Flowering</keyword>
<dbReference type="PANTHER" id="PTHR31791">
    <property type="entry name" value="FRIGIDA-LIKE PROTEIN 3-RELATED"/>
    <property type="match status" value="1"/>
</dbReference>
<keyword evidence="3 5" id="KW-0221">Differentiation</keyword>
<feature type="region of interest" description="Disordered" evidence="7">
    <location>
        <begin position="486"/>
        <end position="557"/>
    </location>
</feature>
<evidence type="ECO:0000256" key="6">
    <source>
        <dbReference type="SAM" id="Coils"/>
    </source>
</evidence>
<name>A0A7J7HHI9_CAMSI</name>
<dbReference type="PANTHER" id="PTHR31791:SF47">
    <property type="entry name" value="INACTIVE FRIGIDA-LIKE PROTEIN 2"/>
    <property type="match status" value="1"/>
</dbReference>
<reference evidence="8 9" key="2">
    <citation type="submission" date="2020-07" db="EMBL/GenBank/DDBJ databases">
        <title>Genome assembly of wild tea tree DASZ reveals pedigree and selection history of tea varieties.</title>
        <authorList>
            <person name="Zhang W."/>
        </authorList>
    </citation>
    <scope>NUCLEOTIDE SEQUENCE [LARGE SCALE GENOMIC DNA]</scope>
    <source>
        <strain evidence="9">cv. G240</strain>
        <tissue evidence="8">Leaf</tissue>
    </source>
</reference>
<dbReference type="GO" id="GO:0009908">
    <property type="term" value="P:flower development"/>
    <property type="evidence" value="ECO:0007669"/>
    <property type="project" value="UniProtKB-KW"/>
</dbReference>
<accession>A0A7J7HHI9</accession>
<dbReference type="EMBL" id="JACBKZ010000004">
    <property type="protein sequence ID" value="KAF5952360.1"/>
    <property type="molecule type" value="Genomic_DNA"/>
</dbReference>
<proteinExistence type="inferred from homology"/>
<gene>
    <name evidence="8" type="ORF">HYC85_010304</name>
</gene>
<feature type="coiled-coil region" evidence="6">
    <location>
        <begin position="47"/>
        <end position="77"/>
    </location>
</feature>
<evidence type="ECO:0000256" key="4">
    <source>
        <dbReference type="ARBA" id="ARBA00023089"/>
    </source>
</evidence>
<sequence length="739" mass="85755">MASMEKISADLKLADSKKDGLRKAFDHSLLLLTLQWNDLQEYFDSTLNSIQQQFQQLQSRENQLEELESREKELGLSRLSLDEQSRKLDSVQKMIDESFTELQSKGKELDSVKQSIEWRAREFEAQEKQFKKRCKEIESKEKKFQSIQKSFEERGKELELREKKYEERLKELELREKKYEERLKQLELREAHCGKVAHSKVKVELQEQLSVENHSLAASLQFSVTMDGKHLQMFLNEHLDDHSSMSDEVYRALQLSSDPAKLVLDAMQGFYPPYLKKGDKEFEASVIRRSCTLLLAQLMRVSPQIRPCVKEEAAKVAVNWKAKLKVECENSLEVLGFLQLLGTYRLLPDFDSDEVFKLFETVAQHREAPKLCRVLGFADKVPDFVQGLIKKRQNLAAVRFIHAFELVDKFPPVPILEDYFKYWKKIADETCKRENLTKGETIIARKSIAALRAVIKCVEDHKLEIDYSLRNLEKCISVLTEKANTRYTSPANPKSQPQQQSSEKNCGSPAVSAPKDQEQLGGNKRPRLAVSEDTPVSAPKDQEQQRGNKRPCLAVSEDTPNASIAADSTVHSIHSPHRYQLGQYADRGTSYFVPSRGRYDLGGFHSVDRHMGLYPDRSIHFFARDAPREPCYYDEPVSFHWPADTFRGTSFYDITQTFGSHSPRDVPREHCFYDGPVRFDQIESESWKERPLRFQIALTRPIPVKLTIGVFVWKDWREIRLHVQYTIEYIVWMRICRPD</sequence>
<protein>
    <recommendedName>
        <fullName evidence="5">FRIGIDA-like protein</fullName>
    </recommendedName>
</protein>
<evidence type="ECO:0000256" key="5">
    <source>
        <dbReference type="RuleBase" id="RU364012"/>
    </source>
</evidence>
<dbReference type="Pfam" id="PF07899">
    <property type="entry name" value="Frigida"/>
    <property type="match status" value="1"/>
</dbReference>